<sequence>METSSRKMWYQEKLMSYWKNRNDGMEKIRGEIMVLAFYAFISFPRMAANFLSKFEGRTLDSDEELAYFYFNVSSSFTSISSLLITLLLLTGFLVKSRFCTGLVSVVIPVTLLSVALGYSSAMYLVTPAHLHEALYLAHCAVLITAAAFALLSVFHAICFLTWLSVRGKVEGTSH</sequence>
<feature type="transmembrane region" description="Helical" evidence="1">
    <location>
        <begin position="135"/>
        <end position="163"/>
    </location>
</feature>
<evidence type="ECO:0000313" key="3">
    <source>
        <dbReference type="Proteomes" id="UP000737018"/>
    </source>
</evidence>
<reference evidence="2" key="1">
    <citation type="submission" date="2020-03" db="EMBL/GenBank/DDBJ databases">
        <title>Castanea mollissima Vanexum genome sequencing.</title>
        <authorList>
            <person name="Staton M."/>
        </authorList>
    </citation>
    <scope>NUCLEOTIDE SEQUENCE</scope>
    <source>
        <tissue evidence="2">Leaf</tissue>
    </source>
</reference>
<feature type="transmembrane region" description="Helical" evidence="1">
    <location>
        <begin position="67"/>
        <end position="89"/>
    </location>
</feature>
<dbReference type="Proteomes" id="UP000737018">
    <property type="component" value="Unassembled WGS sequence"/>
</dbReference>
<accession>A0A8J4VRB2</accession>
<keyword evidence="1" id="KW-0472">Membrane</keyword>
<dbReference type="EMBL" id="JRKL02000595">
    <property type="protein sequence ID" value="KAF3969898.1"/>
    <property type="molecule type" value="Genomic_DNA"/>
</dbReference>
<keyword evidence="1" id="KW-0812">Transmembrane</keyword>
<evidence type="ECO:0000313" key="2">
    <source>
        <dbReference type="EMBL" id="KAF3969898.1"/>
    </source>
</evidence>
<keyword evidence="3" id="KW-1185">Reference proteome</keyword>
<dbReference type="AlphaFoldDB" id="A0A8J4VRB2"/>
<name>A0A8J4VRB2_9ROSI</name>
<proteinExistence type="predicted"/>
<gene>
    <name evidence="2" type="ORF">CMV_006343</name>
</gene>
<protein>
    <recommendedName>
        <fullName evidence="4">PGG domain-containing protein</fullName>
    </recommendedName>
</protein>
<feature type="transmembrane region" description="Helical" evidence="1">
    <location>
        <begin position="101"/>
        <end position="123"/>
    </location>
</feature>
<keyword evidence="1" id="KW-1133">Transmembrane helix</keyword>
<evidence type="ECO:0000256" key="1">
    <source>
        <dbReference type="SAM" id="Phobius"/>
    </source>
</evidence>
<comment type="caution">
    <text evidence="2">The sequence shown here is derived from an EMBL/GenBank/DDBJ whole genome shotgun (WGS) entry which is preliminary data.</text>
</comment>
<organism evidence="2 3">
    <name type="scientific">Castanea mollissima</name>
    <name type="common">Chinese chestnut</name>
    <dbReference type="NCBI Taxonomy" id="60419"/>
    <lineage>
        <taxon>Eukaryota</taxon>
        <taxon>Viridiplantae</taxon>
        <taxon>Streptophyta</taxon>
        <taxon>Embryophyta</taxon>
        <taxon>Tracheophyta</taxon>
        <taxon>Spermatophyta</taxon>
        <taxon>Magnoliopsida</taxon>
        <taxon>eudicotyledons</taxon>
        <taxon>Gunneridae</taxon>
        <taxon>Pentapetalae</taxon>
        <taxon>rosids</taxon>
        <taxon>fabids</taxon>
        <taxon>Fagales</taxon>
        <taxon>Fagaceae</taxon>
        <taxon>Castanea</taxon>
    </lineage>
</organism>
<dbReference type="OrthoDB" id="10365593at2759"/>
<feature type="transmembrane region" description="Helical" evidence="1">
    <location>
        <begin position="28"/>
        <end position="47"/>
    </location>
</feature>
<evidence type="ECO:0008006" key="4">
    <source>
        <dbReference type="Google" id="ProtNLM"/>
    </source>
</evidence>